<dbReference type="Gene3D" id="2.40.420.20">
    <property type="match status" value="1"/>
</dbReference>
<evidence type="ECO:0000256" key="1">
    <source>
        <dbReference type="ARBA" id="ARBA00004196"/>
    </source>
</evidence>
<gene>
    <name evidence="7" type="ORF">GCM10011487_16710</name>
</gene>
<dbReference type="PANTHER" id="PTHR32347:SF23">
    <property type="entry name" value="BLL5650 PROTEIN"/>
    <property type="match status" value="1"/>
</dbReference>
<comment type="subcellular location">
    <subcellularLocation>
        <location evidence="1">Cell envelope</location>
    </subcellularLocation>
</comment>
<evidence type="ECO:0000256" key="4">
    <source>
        <dbReference type="SAM" id="Phobius"/>
    </source>
</evidence>
<dbReference type="InterPro" id="IPR006143">
    <property type="entry name" value="RND_pump_MFP"/>
</dbReference>
<dbReference type="Pfam" id="PF25919">
    <property type="entry name" value="BSH_CusB"/>
    <property type="match status" value="1"/>
</dbReference>
<keyword evidence="8" id="KW-1185">Reference proteome</keyword>
<dbReference type="PANTHER" id="PTHR32347">
    <property type="entry name" value="EFFLUX SYSTEM COMPONENT YKNX-RELATED"/>
    <property type="match status" value="1"/>
</dbReference>
<comment type="similarity">
    <text evidence="2">Belongs to the membrane fusion protein (MFP) (TC 8.A.1) family.</text>
</comment>
<keyword evidence="3" id="KW-0175">Coiled coil</keyword>
<sequence length="423" mass="47086">MTAAMDIAIVRPWWRKPRTLRFIAIPAAGVLTAFVLSAWFGGAQRTLRLPAINVEISTVTQDMFRDFVPLRSKVVPRDVVYLDALEGGRVERVLVEPGDVVTAGQPLVELTNTQLELDVLDREARLVESITQLQAYQTQLEQNRLSNDKALASIDYDIARLTRALERRQALTESGMLPREASDTVSDELDFMRKLRPLQARSNEQQNRLRVQQVPQIAAQLSKLQQDIEITRHKLDQLTVRAPVDGLMTAIDLKVGENPARGARLGEITPDTGYKLSADIDEYYLGRLRVDQTGTIDFDEHQVTVRVKRVLPQVTEGTFKVELAFEGEPPRGLLAGQGLQGKLALGNDTPALVLPAGAFLAETGGDWVFVLDTGRGEAQRRRIKTGRRNAEQIEILSGLVPGEQVITSNYSGFARIDRIELVH</sequence>
<accession>A0A829Y9R3</accession>
<evidence type="ECO:0000259" key="6">
    <source>
        <dbReference type="Pfam" id="PF25967"/>
    </source>
</evidence>
<dbReference type="Gene3D" id="2.40.30.170">
    <property type="match status" value="1"/>
</dbReference>
<feature type="domain" description="Multidrug resistance protein MdtA-like C-terminal permuted SH3" evidence="6">
    <location>
        <begin position="351"/>
        <end position="409"/>
    </location>
</feature>
<dbReference type="Pfam" id="PF25967">
    <property type="entry name" value="RND-MFP_C"/>
    <property type="match status" value="1"/>
</dbReference>
<organism evidence="7 8">
    <name type="scientific">Steroidobacter agaridevorans</name>
    <dbReference type="NCBI Taxonomy" id="2695856"/>
    <lineage>
        <taxon>Bacteria</taxon>
        <taxon>Pseudomonadati</taxon>
        <taxon>Pseudomonadota</taxon>
        <taxon>Gammaproteobacteria</taxon>
        <taxon>Steroidobacterales</taxon>
        <taxon>Steroidobacteraceae</taxon>
        <taxon>Steroidobacter</taxon>
    </lineage>
</organism>
<evidence type="ECO:0000256" key="3">
    <source>
        <dbReference type="ARBA" id="ARBA00023054"/>
    </source>
</evidence>
<dbReference type="InterPro" id="IPR050465">
    <property type="entry name" value="UPF0194_transport"/>
</dbReference>
<evidence type="ECO:0000313" key="8">
    <source>
        <dbReference type="Proteomes" id="UP000445000"/>
    </source>
</evidence>
<dbReference type="Gene3D" id="1.10.287.470">
    <property type="entry name" value="Helix hairpin bin"/>
    <property type="match status" value="1"/>
</dbReference>
<dbReference type="EMBL" id="BLJN01000002">
    <property type="protein sequence ID" value="GFE79671.1"/>
    <property type="molecule type" value="Genomic_DNA"/>
</dbReference>
<evidence type="ECO:0000313" key="7">
    <source>
        <dbReference type="EMBL" id="GFE79671.1"/>
    </source>
</evidence>
<protein>
    <submittedName>
        <fullName evidence="7">ABC transporter permease</fullName>
    </submittedName>
</protein>
<dbReference type="GO" id="GO:0016779">
    <property type="term" value="F:nucleotidyltransferase activity"/>
    <property type="evidence" value="ECO:0007669"/>
    <property type="project" value="InterPro"/>
</dbReference>
<dbReference type="AlphaFoldDB" id="A0A829Y9R3"/>
<reference evidence="8" key="1">
    <citation type="submission" date="2020-01" db="EMBL/GenBank/DDBJ databases">
        <title>'Steroidobacter agaridevorans' sp. nov., agar-degrading bacteria isolated from rhizosphere soils.</title>
        <authorList>
            <person name="Ikenaga M."/>
            <person name="Kataoka M."/>
            <person name="Murouchi A."/>
            <person name="Katsuragi S."/>
            <person name="Sakai M."/>
        </authorList>
    </citation>
    <scope>NUCLEOTIDE SEQUENCE [LARGE SCALE GENOMIC DNA]</scope>
    <source>
        <strain evidence="8">YU21-B</strain>
    </source>
</reference>
<dbReference type="GO" id="GO:0016020">
    <property type="term" value="C:membrane"/>
    <property type="evidence" value="ECO:0007669"/>
    <property type="project" value="InterPro"/>
</dbReference>
<comment type="caution">
    <text evidence="7">The sequence shown here is derived from an EMBL/GenBank/DDBJ whole genome shotgun (WGS) entry which is preliminary data.</text>
</comment>
<keyword evidence="4" id="KW-0812">Transmembrane</keyword>
<dbReference type="InterPro" id="IPR058790">
    <property type="entry name" value="BSH_CusB"/>
</dbReference>
<dbReference type="Gene3D" id="2.40.50.100">
    <property type="match status" value="1"/>
</dbReference>
<keyword evidence="4" id="KW-0472">Membrane</keyword>
<dbReference type="GO" id="GO:0022857">
    <property type="term" value="F:transmembrane transporter activity"/>
    <property type="evidence" value="ECO:0007669"/>
    <property type="project" value="InterPro"/>
</dbReference>
<name>A0A829Y9R3_9GAMM</name>
<dbReference type="InterPro" id="IPR058627">
    <property type="entry name" value="MdtA-like_C"/>
</dbReference>
<evidence type="ECO:0000256" key="2">
    <source>
        <dbReference type="ARBA" id="ARBA00009477"/>
    </source>
</evidence>
<dbReference type="RefSeq" id="WP_161811443.1">
    <property type="nucleotide sequence ID" value="NZ_BLJN01000002.1"/>
</dbReference>
<keyword evidence="4" id="KW-1133">Transmembrane helix</keyword>
<feature type="domain" description="CusB-like barrel-sandwich hybrid" evidence="5">
    <location>
        <begin position="83"/>
        <end position="268"/>
    </location>
</feature>
<proteinExistence type="inferred from homology"/>
<dbReference type="Proteomes" id="UP000445000">
    <property type="component" value="Unassembled WGS sequence"/>
</dbReference>
<feature type="transmembrane region" description="Helical" evidence="4">
    <location>
        <begin position="20"/>
        <end position="40"/>
    </location>
</feature>
<evidence type="ECO:0000259" key="5">
    <source>
        <dbReference type="Pfam" id="PF25919"/>
    </source>
</evidence>
<dbReference type="GO" id="GO:0030313">
    <property type="term" value="C:cell envelope"/>
    <property type="evidence" value="ECO:0007669"/>
    <property type="project" value="UniProtKB-SubCell"/>
</dbReference>
<dbReference type="PRINTS" id="PR01490">
    <property type="entry name" value="RTXTOXIND"/>
</dbReference>
<dbReference type="NCBIfam" id="TIGR01730">
    <property type="entry name" value="RND_mfp"/>
    <property type="match status" value="1"/>
</dbReference>